<dbReference type="RefSeq" id="WP_086745897.1">
    <property type="nucleotide sequence ID" value="NZ_MWPV01000008.1"/>
</dbReference>
<keyword evidence="2 3" id="KW-0175">Coiled coil</keyword>
<proteinExistence type="predicted"/>
<feature type="coiled-coil region" evidence="3">
    <location>
        <begin position="133"/>
        <end position="160"/>
    </location>
</feature>
<dbReference type="OrthoDB" id="9156101at2"/>
<name>A0A244CKS9_PSEDV</name>
<evidence type="ECO:0000256" key="4">
    <source>
        <dbReference type="SAM" id="SignalP"/>
    </source>
</evidence>
<dbReference type="InterPro" id="IPR050465">
    <property type="entry name" value="UPF0194_transport"/>
</dbReference>
<feature type="chain" id="PRO_5012964386" evidence="4">
    <location>
        <begin position="20"/>
        <end position="317"/>
    </location>
</feature>
<evidence type="ECO:0000313" key="5">
    <source>
        <dbReference type="EMBL" id="OUL55977.1"/>
    </source>
</evidence>
<dbReference type="PANTHER" id="PTHR32347">
    <property type="entry name" value="EFFLUX SYSTEM COMPONENT YKNX-RELATED"/>
    <property type="match status" value="1"/>
</dbReference>
<comment type="subcellular location">
    <subcellularLocation>
        <location evidence="1">Cell envelope</location>
    </subcellularLocation>
</comment>
<keyword evidence="6" id="KW-1185">Reference proteome</keyword>
<dbReference type="EMBL" id="MWPV01000008">
    <property type="protein sequence ID" value="OUL55977.1"/>
    <property type="molecule type" value="Genomic_DNA"/>
</dbReference>
<evidence type="ECO:0000256" key="1">
    <source>
        <dbReference type="ARBA" id="ARBA00004196"/>
    </source>
</evidence>
<evidence type="ECO:0000256" key="3">
    <source>
        <dbReference type="SAM" id="Coils"/>
    </source>
</evidence>
<comment type="caution">
    <text evidence="5">The sequence shown here is derived from an EMBL/GenBank/DDBJ whole genome shotgun (WGS) entry which is preliminary data.</text>
</comment>
<dbReference type="GO" id="GO:0030313">
    <property type="term" value="C:cell envelope"/>
    <property type="evidence" value="ECO:0007669"/>
    <property type="project" value="UniProtKB-SubCell"/>
</dbReference>
<evidence type="ECO:0000256" key="2">
    <source>
        <dbReference type="ARBA" id="ARBA00023054"/>
    </source>
</evidence>
<evidence type="ECO:0000313" key="6">
    <source>
        <dbReference type="Proteomes" id="UP000194841"/>
    </source>
</evidence>
<dbReference type="Proteomes" id="UP000194841">
    <property type="component" value="Unassembled WGS sequence"/>
</dbReference>
<accession>A0A244CKS9</accession>
<feature type="signal peptide" evidence="4">
    <location>
        <begin position="1"/>
        <end position="19"/>
    </location>
</feature>
<keyword evidence="4" id="KW-0732">Signal</keyword>
<protein>
    <submittedName>
        <fullName evidence="5">HlyD family secretion protein</fullName>
    </submittedName>
</protein>
<dbReference type="Gene3D" id="2.40.30.170">
    <property type="match status" value="1"/>
</dbReference>
<reference evidence="5 6" key="1">
    <citation type="submission" date="2017-02" db="EMBL/GenBank/DDBJ databases">
        <title>Pseudoalteromonas ulvae TC14 Genome.</title>
        <authorList>
            <person name="Molmeret M."/>
        </authorList>
    </citation>
    <scope>NUCLEOTIDE SEQUENCE [LARGE SCALE GENOMIC DNA]</scope>
    <source>
        <strain evidence="5">TC14</strain>
    </source>
</reference>
<dbReference type="AlphaFoldDB" id="A0A244CKS9"/>
<organism evidence="5 6">
    <name type="scientific">Pseudoalteromonas ulvae</name>
    <dbReference type="NCBI Taxonomy" id="107327"/>
    <lineage>
        <taxon>Bacteria</taxon>
        <taxon>Pseudomonadati</taxon>
        <taxon>Pseudomonadota</taxon>
        <taxon>Gammaproteobacteria</taxon>
        <taxon>Alteromonadales</taxon>
        <taxon>Pseudoalteromonadaceae</taxon>
        <taxon>Pseudoalteromonas</taxon>
    </lineage>
</organism>
<gene>
    <name evidence="5" type="ORF">B1199_19945</name>
</gene>
<sequence>MRSLILASLLLLTSSVAIADLLISGEIKARENQEFFAPKTDSWRVEVQWMKPEGEVAQQGEVVVVFDSGSIASQIEQAKVTLFTGQEELQRVKSNAEQAMLEAEFAVKRHQLLLEKARIDAEIPKANLSAYDYEKNQLELEKALIELNKSQEKLRESKITSQVNIAKQQLLIEKTTADLARNEKQLAQMSLTAAQAGPLIYGKHPWNGEKNFVGMTAQPGWSIAEIPSLAGLYIEAWIHEVDFHQLSLGKNASFKLDAYSGQEFSATITDISTQPEEKKPWGGDAYFRAEFSFSSKPTFKLIPGMSVQLALAGADNE</sequence>